<keyword evidence="1" id="KW-0472">Membrane</keyword>
<dbReference type="EMBL" id="QLMD01000020">
    <property type="protein sequence ID" value="RAJ93289.1"/>
    <property type="molecule type" value="Genomic_DNA"/>
</dbReference>
<evidence type="ECO:0000313" key="5">
    <source>
        <dbReference type="Proteomes" id="UP000287865"/>
    </source>
</evidence>
<dbReference type="Proteomes" id="UP000287865">
    <property type="component" value="Unassembled WGS sequence"/>
</dbReference>
<feature type="transmembrane region" description="Helical" evidence="1">
    <location>
        <begin position="12"/>
        <end position="35"/>
    </location>
</feature>
<dbReference type="AlphaFoldDB" id="A0A327WN37"/>
<accession>A0A327WN37</accession>
<evidence type="ECO:0000313" key="4">
    <source>
        <dbReference type="Proteomes" id="UP000249203"/>
    </source>
</evidence>
<dbReference type="EMBL" id="PIPK01000019">
    <property type="protein sequence ID" value="RUO18545.1"/>
    <property type="molecule type" value="Genomic_DNA"/>
</dbReference>
<evidence type="ECO:0000313" key="3">
    <source>
        <dbReference type="EMBL" id="RUO18545.1"/>
    </source>
</evidence>
<proteinExistence type="predicted"/>
<name>A0A327WN37_9GAMM</name>
<keyword evidence="1" id="KW-0812">Transmembrane</keyword>
<keyword evidence="5" id="KW-1185">Reference proteome</keyword>
<dbReference type="Proteomes" id="UP000249203">
    <property type="component" value="Unassembled WGS sequence"/>
</dbReference>
<protein>
    <submittedName>
        <fullName evidence="2">Uncharacterized protein</fullName>
    </submittedName>
</protein>
<evidence type="ECO:0000313" key="2">
    <source>
        <dbReference type="EMBL" id="RAJ93289.1"/>
    </source>
</evidence>
<keyword evidence="1" id="KW-1133">Transmembrane helix</keyword>
<organism evidence="2 4">
    <name type="scientific">Aliidiomarina maris</name>
    <dbReference type="NCBI Taxonomy" id="531312"/>
    <lineage>
        <taxon>Bacteria</taxon>
        <taxon>Pseudomonadati</taxon>
        <taxon>Pseudomonadota</taxon>
        <taxon>Gammaproteobacteria</taxon>
        <taxon>Alteromonadales</taxon>
        <taxon>Idiomarinaceae</taxon>
        <taxon>Aliidiomarina</taxon>
    </lineage>
</organism>
<reference evidence="3 5" key="1">
    <citation type="journal article" date="2018" name="Front. Microbiol.">
        <title>Genome-Based Analysis Reveals the Taxonomy and Diversity of the Family Idiomarinaceae.</title>
        <authorList>
            <person name="Liu Y."/>
            <person name="Lai Q."/>
            <person name="Shao Z."/>
        </authorList>
    </citation>
    <scope>NUCLEOTIDE SEQUENCE [LARGE SCALE GENOMIC DNA]</scope>
    <source>
        <strain evidence="3 5">CF12-14</strain>
    </source>
</reference>
<reference evidence="2 4" key="2">
    <citation type="submission" date="2018-06" db="EMBL/GenBank/DDBJ databases">
        <title>Genomic Encyclopedia of Type Strains, Phase III (KMG-III): the genomes of soil and plant-associated and newly described type strains.</title>
        <authorList>
            <person name="Whitman W."/>
        </authorList>
    </citation>
    <scope>NUCLEOTIDE SEQUENCE [LARGE SCALE GENOMIC DNA]</scope>
    <source>
        <strain evidence="2 4">CGMCC 1.15366</strain>
    </source>
</reference>
<gene>
    <name evidence="2" type="ORF">B0I24_12016</name>
    <name evidence="3" type="ORF">CWE07_13680</name>
</gene>
<comment type="caution">
    <text evidence="2">The sequence shown here is derived from an EMBL/GenBank/DDBJ whole genome shotgun (WGS) entry which is preliminary data.</text>
</comment>
<evidence type="ECO:0000256" key="1">
    <source>
        <dbReference type="SAM" id="Phobius"/>
    </source>
</evidence>
<sequence length="61" mass="7287">MDIFEQLRSGFILFVTLSQALLIVVVPLLVVRIYYRIRDIDKKLDRVIEAQKKYDKFKSKL</sequence>